<evidence type="ECO:0000313" key="7">
    <source>
        <dbReference type="Proteomes" id="UP000253919"/>
    </source>
</evidence>
<feature type="domain" description="DUF676" evidence="5">
    <location>
        <begin position="15"/>
        <end position="147"/>
    </location>
</feature>
<dbReference type="InterPro" id="IPR007751">
    <property type="entry name" value="DUF676_lipase-like"/>
</dbReference>
<dbReference type="PANTHER" id="PTHR48182:SF2">
    <property type="entry name" value="PROTEIN SERAC1"/>
    <property type="match status" value="1"/>
</dbReference>
<evidence type="ECO:0000256" key="4">
    <source>
        <dbReference type="ARBA" id="ARBA00023136"/>
    </source>
</evidence>
<dbReference type="EMBL" id="QASA01000001">
    <property type="protein sequence ID" value="RDC62056.1"/>
    <property type="molecule type" value="Genomic_DNA"/>
</dbReference>
<evidence type="ECO:0000256" key="1">
    <source>
        <dbReference type="ARBA" id="ARBA00004240"/>
    </source>
</evidence>
<dbReference type="GO" id="GO:0016020">
    <property type="term" value="C:membrane"/>
    <property type="evidence" value="ECO:0007669"/>
    <property type="project" value="UniProtKB-SubCell"/>
</dbReference>
<dbReference type="InterPro" id="IPR052374">
    <property type="entry name" value="SERAC1"/>
</dbReference>
<dbReference type="Gene3D" id="3.40.50.1820">
    <property type="entry name" value="alpha/beta hydrolase"/>
    <property type="match status" value="1"/>
</dbReference>
<dbReference type="AlphaFoldDB" id="A0A369QFQ0"/>
<keyword evidence="7" id="KW-1185">Reference proteome</keyword>
<sequence length="395" mass="46059">MKGEWIRKSKGNTSVIFVHGILSSGKTCWTHKNGSFWPDLLKEEKEFEDWGIYNFMYETGFFSGTYNLSDIVDALKEQLKLDKLLDSKQIAFVCHSMGGIVVRKFIVERVYDFIEQEIKIGLFLVASPSLGSSYANLFSAIIKFVRNSQADILRFNKDNLWLNSLDKEFQNLRSSNKLEIRGKELIEDKFIVLKNFWTNQVVEPFSGARYFGESYKVPYSDHFSIAKPENKDAVQHRLLCEFLNEFFKNKVDKQEKSLAHQIITFLEKRGLLHLALEGNHPEHPQRCYEYANTLREGIITILMKIPRNSQIYTYGDRLHDEFIKFRRELERLGIEAKERETDLTNEQLEGFTKSIYELRKNCSGYIQELGNKYSIDVSDIVSQIDSSLPNFDKLI</sequence>
<dbReference type="InterPro" id="IPR029058">
    <property type="entry name" value="AB_hydrolase_fold"/>
</dbReference>
<dbReference type="Proteomes" id="UP000253919">
    <property type="component" value="Unassembled WGS sequence"/>
</dbReference>
<comment type="caution">
    <text evidence="6">The sequence shown here is derived from an EMBL/GenBank/DDBJ whole genome shotgun (WGS) entry which is preliminary data.</text>
</comment>
<evidence type="ECO:0000313" key="6">
    <source>
        <dbReference type="EMBL" id="RDC62056.1"/>
    </source>
</evidence>
<accession>A0A369QFQ0</accession>
<comment type="subcellular location">
    <subcellularLocation>
        <location evidence="1">Endoplasmic reticulum</location>
    </subcellularLocation>
    <subcellularLocation>
        <location evidence="2">Membrane</location>
    </subcellularLocation>
</comment>
<dbReference type="PANTHER" id="PTHR48182">
    <property type="entry name" value="PROTEIN SERAC1"/>
    <property type="match status" value="1"/>
</dbReference>
<organism evidence="6 7">
    <name type="scientific">Adhaeribacter pallidiroseus</name>
    <dbReference type="NCBI Taxonomy" id="2072847"/>
    <lineage>
        <taxon>Bacteria</taxon>
        <taxon>Pseudomonadati</taxon>
        <taxon>Bacteroidota</taxon>
        <taxon>Cytophagia</taxon>
        <taxon>Cytophagales</taxon>
        <taxon>Hymenobacteraceae</taxon>
        <taxon>Adhaeribacter</taxon>
    </lineage>
</organism>
<evidence type="ECO:0000259" key="5">
    <source>
        <dbReference type="Pfam" id="PF05057"/>
    </source>
</evidence>
<keyword evidence="3" id="KW-0256">Endoplasmic reticulum</keyword>
<evidence type="ECO:0000256" key="3">
    <source>
        <dbReference type="ARBA" id="ARBA00022824"/>
    </source>
</evidence>
<name>A0A369QFQ0_9BACT</name>
<proteinExistence type="predicted"/>
<dbReference type="OrthoDB" id="951108at2"/>
<evidence type="ECO:0000256" key="2">
    <source>
        <dbReference type="ARBA" id="ARBA00004370"/>
    </source>
</evidence>
<dbReference type="RefSeq" id="WP_115371558.1">
    <property type="nucleotide sequence ID" value="NZ_QASA01000001.1"/>
</dbReference>
<dbReference type="SUPFAM" id="SSF53474">
    <property type="entry name" value="alpha/beta-Hydrolases"/>
    <property type="match status" value="1"/>
</dbReference>
<gene>
    <name evidence="6" type="ORF">AHMF7616_00647</name>
</gene>
<keyword evidence="4" id="KW-0472">Membrane</keyword>
<protein>
    <recommendedName>
        <fullName evidence="5">DUF676 domain-containing protein</fullName>
    </recommendedName>
</protein>
<dbReference type="Pfam" id="PF05057">
    <property type="entry name" value="DUF676"/>
    <property type="match status" value="1"/>
</dbReference>
<reference evidence="6 7" key="1">
    <citation type="submission" date="2018-04" db="EMBL/GenBank/DDBJ databases">
        <title>Adhaeribacter sp. HMF7616 genome sequencing and assembly.</title>
        <authorList>
            <person name="Kang H."/>
            <person name="Kang J."/>
            <person name="Cha I."/>
            <person name="Kim H."/>
            <person name="Joh K."/>
        </authorList>
    </citation>
    <scope>NUCLEOTIDE SEQUENCE [LARGE SCALE GENOMIC DNA]</scope>
    <source>
        <strain evidence="6 7">HMF7616</strain>
    </source>
</reference>